<evidence type="ECO:0000313" key="2">
    <source>
        <dbReference type="EMBL" id="BCI92405.1"/>
    </source>
</evidence>
<feature type="region of interest" description="Disordered" evidence="1">
    <location>
        <begin position="33"/>
        <end position="67"/>
    </location>
</feature>
<dbReference type="EMBL" id="AP023343">
    <property type="protein sequence ID" value="BCI92405.1"/>
    <property type="molecule type" value="Genomic_DNA"/>
</dbReference>
<dbReference type="Proteomes" id="UP000516380">
    <property type="component" value="Chromosome"/>
</dbReference>
<accession>A0A7G1IRK5</accession>
<evidence type="ECO:0000256" key="1">
    <source>
        <dbReference type="SAM" id="MobiDB-lite"/>
    </source>
</evidence>
<name>A0A7G1IRK5_MYCKA</name>
<proteinExistence type="predicted"/>
<protein>
    <submittedName>
        <fullName evidence="2">Uncharacterized protein</fullName>
    </submittedName>
</protein>
<reference evidence="2 3" key="1">
    <citation type="submission" date="2020-07" db="EMBL/GenBank/DDBJ databases">
        <title>Mycobacterium kansasii (former subtype) with zoonotic potential isolated from diseased indoor pet cat, Japan.</title>
        <authorList>
            <person name="Fukano H."/>
            <person name="Terazono T."/>
            <person name="Hoshino Y."/>
        </authorList>
    </citation>
    <scope>NUCLEOTIDE SEQUENCE [LARGE SCALE GENOMIC DNA]</scope>
    <source>
        <strain evidence="2 3">Kuro-I</strain>
    </source>
</reference>
<evidence type="ECO:0000313" key="3">
    <source>
        <dbReference type="Proteomes" id="UP000516380"/>
    </source>
</evidence>
<dbReference type="AlphaFoldDB" id="A0A7G1IRK5"/>
<keyword evidence="3" id="KW-1185">Reference proteome</keyword>
<sequence>MRLLRAQPCDAPTDGLALGHWRRRGHGRIRAGLLDDASGHPASPVPVPVRIGNDRGNGRIRSSRRQQGVPAVGCPAFIPTAGSIDIETGGAVQELLVVCGLNVQRGWETA</sequence>
<gene>
    <name evidence="2" type="ORF">NIIDMKKI_76110</name>
</gene>
<organism evidence="2 3">
    <name type="scientific">Mycobacterium kansasii</name>
    <dbReference type="NCBI Taxonomy" id="1768"/>
    <lineage>
        <taxon>Bacteria</taxon>
        <taxon>Bacillati</taxon>
        <taxon>Actinomycetota</taxon>
        <taxon>Actinomycetes</taxon>
        <taxon>Mycobacteriales</taxon>
        <taxon>Mycobacteriaceae</taxon>
        <taxon>Mycobacterium</taxon>
    </lineage>
</organism>